<reference evidence="9 10" key="1">
    <citation type="journal article" date="2014" name="PLoS ONE">
        <title>Global Analysis of Gene Expression Profiles in Physic Nut (Jatropha curcas L.) Seedlings Exposed to Salt Stress.</title>
        <authorList>
            <person name="Zhang L."/>
            <person name="Zhang C."/>
            <person name="Wu P."/>
            <person name="Chen Y."/>
            <person name="Li M."/>
            <person name="Jiang H."/>
            <person name="Wu G."/>
        </authorList>
    </citation>
    <scope>NUCLEOTIDE SEQUENCE [LARGE SCALE GENOMIC DNA]</scope>
    <source>
        <strain evidence="10">cv. GZQX0401</strain>
        <tissue evidence="9">Young leaves</tissue>
    </source>
</reference>
<evidence type="ECO:0000256" key="5">
    <source>
        <dbReference type="ARBA" id="ARBA00022989"/>
    </source>
</evidence>
<accession>A0A067LA67</accession>
<keyword evidence="5 7" id="KW-1133">Transmembrane helix</keyword>
<dbReference type="InterPro" id="IPR005828">
    <property type="entry name" value="MFS_sugar_transport-like"/>
</dbReference>
<proteinExistence type="inferred from homology"/>
<dbReference type="PROSITE" id="PS00217">
    <property type="entry name" value="SUGAR_TRANSPORT_2"/>
    <property type="match status" value="1"/>
</dbReference>
<dbReference type="OrthoDB" id="6339427at2759"/>
<dbReference type="InterPro" id="IPR020846">
    <property type="entry name" value="MFS_dom"/>
</dbReference>
<evidence type="ECO:0000256" key="3">
    <source>
        <dbReference type="ARBA" id="ARBA00022448"/>
    </source>
</evidence>
<dbReference type="PANTHER" id="PTHR48020">
    <property type="entry name" value="PROTON MYO-INOSITOL COTRANSPORTER"/>
    <property type="match status" value="1"/>
</dbReference>
<feature type="transmembrane region" description="Helical" evidence="7">
    <location>
        <begin position="65"/>
        <end position="87"/>
    </location>
</feature>
<evidence type="ECO:0000256" key="7">
    <source>
        <dbReference type="SAM" id="Phobius"/>
    </source>
</evidence>
<dbReference type="SUPFAM" id="SSF103473">
    <property type="entry name" value="MFS general substrate transporter"/>
    <property type="match status" value="2"/>
</dbReference>
<feature type="transmembrane region" description="Helical" evidence="7">
    <location>
        <begin position="229"/>
        <end position="245"/>
    </location>
</feature>
<feature type="transmembrane region" description="Helical" evidence="7">
    <location>
        <begin position="190"/>
        <end position="209"/>
    </location>
</feature>
<evidence type="ECO:0000256" key="6">
    <source>
        <dbReference type="ARBA" id="ARBA00023136"/>
    </source>
</evidence>
<dbReference type="Pfam" id="PF00083">
    <property type="entry name" value="Sugar_tr"/>
    <property type="match status" value="2"/>
</dbReference>
<keyword evidence="6 7" id="KW-0472">Membrane</keyword>
<feature type="domain" description="Major facilitator superfamily (MFS) profile" evidence="8">
    <location>
        <begin position="68"/>
        <end position="349"/>
    </location>
</feature>
<feature type="transmembrane region" description="Helical" evidence="7">
    <location>
        <begin position="29"/>
        <end position="53"/>
    </location>
</feature>
<dbReference type="Gene3D" id="1.20.1250.20">
    <property type="entry name" value="MFS general substrate transporter like domains"/>
    <property type="match status" value="2"/>
</dbReference>
<dbReference type="Proteomes" id="UP000027138">
    <property type="component" value="Unassembled WGS sequence"/>
</dbReference>
<dbReference type="InterPro" id="IPR036259">
    <property type="entry name" value="MFS_trans_sf"/>
</dbReference>
<feature type="transmembrane region" description="Helical" evidence="7">
    <location>
        <begin position="257"/>
        <end position="276"/>
    </location>
</feature>
<feature type="transmembrane region" description="Helical" evidence="7">
    <location>
        <begin position="164"/>
        <end position="183"/>
    </location>
</feature>
<keyword evidence="3" id="KW-0813">Transport</keyword>
<gene>
    <name evidence="9" type="ORF">JCGZ_09600</name>
</gene>
<evidence type="ECO:0000259" key="8">
    <source>
        <dbReference type="PROSITE" id="PS50850"/>
    </source>
</evidence>
<dbReference type="PANTHER" id="PTHR48020:SF12">
    <property type="entry name" value="PROTON MYO-INOSITOL COTRANSPORTER"/>
    <property type="match status" value="1"/>
</dbReference>
<dbReference type="GO" id="GO:0022857">
    <property type="term" value="F:transmembrane transporter activity"/>
    <property type="evidence" value="ECO:0007669"/>
    <property type="project" value="InterPro"/>
</dbReference>
<sequence>MYPSKEALCCAIIASMTFFIIGYEWSSPLVRGFLCSFPEVLYNMGYVLALLFYRAFEKHSSDFNWRYSMAFSAIPSLLMTLAMLTIMPESANWLIVQGRFADAYAVVTRFATTDDEIINRMIGFQSEIGIHINIENNAAIVPLQIRGNRIAWPGILSDWKGRKLIIISSGSFFSTGAIMLYAANSFKTSLFARIIFGFGIGFGLSTTPVYIAEWSSPLVRGFLCSFPEVLYNMGYVLALLFYRAFEKLSSDFNWRDSMAFSALPSLLMTLAMLIIMPESANWLIVQGRFADAYAVVTRFATTDDEIINRMIGFQSEIGIHINIENNAAIVPLQIRGNRIAWRSLTEEFF</sequence>
<dbReference type="InterPro" id="IPR005829">
    <property type="entry name" value="Sugar_transporter_CS"/>
</dbReference>
<comment type="subcellular location">
    <subcellularLocation>
        <location evidence="1">Membrane</location>
        <topology evidence="1">Multi-pass membrane protein</topology>
    </subcellularLocation>
</comment>
<keyword evidence="10" id="KW-1185">Reference proteome</keyword>
<evidence type="ECO:0000313" key="10">
    <source>
        <dbReference type="Proteomes" id="UP000027138"/>
    </source>
</evidence>
<comment type="similarity">
    <text evidence="2">Belongs to the major facilitator superfamily. Sugar transporter (TC 2.A.1.1) family.</text>
</comment>
<dbReference type="STRING" id="180498.A0A067LA67"/>
<feature type="transmembrane region" description="Helical" evidence="7">
    <location>
        <begin position="7"/>
        <end position="23"/>
    </location>
</feature>
<protein>
    <recommendedName>
        <fullName evidence="8">Major facilitator superfamily (MFS) profile domain-containing protein</fullName>
    </recommendedName>
</protein>
<dbReference type="PROSITE" id="PS50850">
    <property type="entry name" value="MFS"/>
    <property type="match status" value="1"/>
</dbReference>
<dbReference type="GO" id="GO:0016020">
    <property type="term" value="C:membrane"/>
    <property type="evidence" value="ECO:0007669"/>
    <property type="project" value="UniProtKB-SubCell"/>
</dbReference>
<organism evidence="9 10">
    <name type="scientific">Jatropha curcas</name>
    <name type="common">Barbados nut</name>
    <dbReference type="NCBI Taxonomy" id="180498"/>
    <lineage>
        <taxon>Eukaryota</taxon>
        <taxon>Viridiplantae</taxon>
        <taxon>Streptophyta</taxon>
        <taxon>Embryophyta</taxon>
        <taxon>Tracheophyta</taxon>
        <taxon>Spermatophyta</taxon>
        <taxon>Magnoliopsida</taxon>
        <taxon>eudicotyledons</taxon>
        <taxon>Gunneridae</taxon>
        <taxon>Pentapetalae</taxon>
        <taxon>rosids</taxon>
        <taxon>fabids</taxon>
        <taxon>Malpighiales</taxon>
        <taxon>Euphorbiaceae</taxon>
        <taxon>Crotonoideae</taxon>
        <taxon>Jatropheae</taxon>
        <taxon>Jatropha</taxon>
    </lineage>
</organism>
<dbReference type="InterPro" id="IPR050814">
    <property type="entry name" value="Myo-inositol_Transporter"/>
</dbReference>
<dbReference type="EMBL" id="KK914232">
    <property type="protein sequence ID" value="KDP45351.1"/>
    <property type="molecule type" value="Genomic_DNA"/>
</dbReference>
<dbReference type="AlphaFoldDB" id="A0A067LA67"/>
<evidence type="ECO:0000256" key="4">
    <source>
        <dbReference type="ARBA" id="ARBA00022692"/>
    </source>
</evidence>
<evidence type="ECO:0000256" key="1">
    <source>
        <dbReference type="ARBA" id="ARBA00004141"/>
    </source>
</evidence>
<keyword evidence="4 7" id="KW-0812">Transmembrane</keyword>
<evidence type="ECO:0000256" key="2">
    <source>
        <dbReference type="ARBA" id="ARBA00010992"/>
    </source>
</evidence>
<name>A0A067LA67_JATCU</name>
<evidence type="ECO:0000313" key="9">
    <source>
        <dbReference type="EMBL" id="KDP45351.1"/>
    </source>
</evidence>